<keyword evidence="3" id="KW-1185">Reference proteome</keyword>
<protein>
    <recommendedName>
        <fullName evidence="4">YBR138C-like protein</fullName>
    </recommendedName>
</protein>
<dbReference type="RefSeq" id="XP_056080491.1">
    <property type="nucleotide sequence ID" value="XM_056223897.1"/>
</dbReference>
<dbReference type="EMBL" id="OX365758">
    <property type="protein sequence ID" value="CAI4037374.1"/>
    <property type="molecule type" value="Genomic_DNA"/>
</dbReference>
<evidence type="ECO:0008006" key="4">
    <source>
        <dbReference type="Google" id="ProtNLM"/>
    </source>
</evidence>
<evidence type="ECO:0000313" key="3">
    <source>
        <dbReference type="Proteomes" id="UP001161438"/>
    </source>
</evidence>
<evidence type="ECO:0000313" key="2">
    <source>
        <dbReference type="EMBL" id="CAI4037374.1"/>
    </source>
</evidence>
<feature type="region of interest" description="Disordered" evidence="1">
    <location>
        <begin position="82"/>
        <end position="110"/>
    </location>
</feature>
<feature type="compositionally biased region" description="Low complexity" evidence="1">
    <location>
        <begin position="101"/>
        <end position="110"/>
    </location>
</feature>
<gene>
    <name evidence="2" type="primary">SMKI02G2490</name>
    <name evidence="2" type="ORF">SMKI_02G2490</name>
</gene>
<feature type="compositionally biased region" description="Polar residues" evidence="1">
    <location>
        <begin position="82"/>
        <end position="94"/>
    </location>
</feature>
<sequence>MEKDQTQPKALESIDTNSLSLLSYNTSSNTNSNTNNKLSIITSDISTGSVLSRPMTPPIVQDVENNSMLQWQFEKKEFIFDSNSTPSKQVNPLQRASPYENQNQSTNQNQQLFNVRKRRSQLIGAKPKVPSKLHQSVSKLDLIDDKNFTSLPIAPPCNMEINEEDSESNEYNSNKKRPRLNPINELRVHNNKRNRYVSYGPLLDTGNVELAEIISQDTPPLVLVEDYIPYTHNKSTKKMVSISDLKLKLNKRRDSHIPLRIKNSYSEINKESNRNSLEPNSLTLIPHILKNSGENTDENYNPLNFIKEENEMINQSIPNSIEDMVVNLVNIPSSNKSYDDLYLSELNVHSQLRKCVICEKALYEISSKLLNTGYYKEIVCEQCTVRYEEAAKIFENCEFESSMDETNLSSGTFSDLENSAESFHLSTDAPIKVIKHRESNKLNYRGELTKKKDSFSKELIERLQLQLLENDIPDKNSLNKDAMGSKSMNWFLEARRKLKWKWRINGLLPHFLRNQNSDRLNFQS</sequence>
<proteinExistence type="predicted"/>
<evidence type="ECO:0000256" key="1">
    <source>
        <dbReference type="SAM" id="MobiDB-lite"/>
    </source>
</evidence>
<reference evidence="2" key="1">
    <citation type="submission" date="2022-10" db="EMBL/GenBank/DDBJ databases">
        <authorList>
            <person name="Byrne P K."/>
        </authorList>
    </citation>
    <scope>NUCLEOTIDE SEQUENCE</scope>
    <source>
        <strain evidence="2">IFO1815</strain>
    </source>
</reference>
<name>A0AA35IUX4_SACMI</name>
<organism evidence="2 3">
    <name type="scientific">Saccharomyces mikatae IFO 1815</name>
    <dbReference type="NCBI Taxonomy" id="226126"/>
    <lineage>
        <taxon>Eukaryota</taxon>
        <taxon>Fungi</taxon>
        <taxon>Dikarya</taxon>
        <taxon>Ascomycota</taxon>
        <taxon>Saccharomycotina</taxon>
        <taxon>Saccharomycetes</taxon>
        <taxon>Saccharomycetales</taxon>
        <taxon>Saccharomycetaceae</taxon>
        <taxon>Saccharomyces</taxon>
    </lineage>
</organism>
<dbReference type="AlphaFoldDB" id="A0AA35IUX4"/>
<dbReference type="Proteomes" id="UP001161438">
    <property type="component" value="Chromosome 2"/>
</dbReference>
<dbReference type="GeneID" id="80916587"/>
<accession>A0AA35IUX4</accession>